<gene>
    <name evidence="4" type="ORF">M0R45_003646</name>
</gene>
<evidence type="ECO:0000259" key="3">
    <source>
        <dbReference type="PROSITE" id="PS51502"/>
    </source>
</evidence>
<evidence type="ECO:0000313" key="4">
    <source>
        <dbReference type="EMBL" id="KAK9948057.1"/>
    </source>
</evidence>
<organism evidence="4 5">
    <name type="scientific">Rubus argutus</name>
    <name type="common">Southern blackberry</name>
    <dbReference type="NCBI Taxonomy" id="59490"/>
    <lineage>
        <taxon>Eukaryota</taxon>
        <taxon>Viridiplantae</taxon>
        <taxon>Streptophyta</taxon>
        <taxon>Embryophyta</taxon>
        <taxon>Tracheophyta</taxon>
        <taxon>Spermatophyta</taxon>
        <taxon>Magnoliopsida</taxon>
        <taxon>eudicotyledons</taxon>
        <taxon>Gunneridae</taxon>
        <taxon>Pentapetalae</taxon>
        <taxon>rosids</taxon>
        <taxon>fabids</taxon>
        <taxon>Rosales</taxon>
        <taxon>Rosaceae</taxon>
        <taxon>Rosoideae</taxon>
        <taxon>Rosoideae incertae sedis</taxon>
        <taxon>Rubus</taxon>
    </lineage>
</organism>
<dbReference type="EMBL" id="JBEDUW010000001">
    <property type="protein sequence ID" value="KAK9948057.1"/>
    <property type="molecule type" value="Genomic_DNA"/>
</dbReference>
<evidence type="ECO:0000313" key="5">
    <source>
        <dbReference type="Proteomes" id="UP001457282"/>
    </source>
</evidence>
<comment type="subunit">
    <text evidence="1">Homodimer.</text>
</comment>
<proteinExistence type="predicted"/>
<evidence type="ECO:0000256" key="2">
    <source>
        <dbReference type="SAM" id="MobiDB-lite"/>
    </source>
</evidence>
<dbReference type="Proteomes" id="UP001457282">
    <property type="component" value="Unassembled WGS sequence"/>
</dbReference>
<dbReference type="PANTHER" id="PTHR33178:SF3">
    <property type="entry name" value="STRESS-RESPONSE A_B BARREL DOMAIN-CONTAINING PROTEIN UP3"/>
    <property type="match status" value="1"/>
</dbReference>
<keyword evidence="5" id="KW-1185">Reference proteome</keyword>
<protein>
    <recommendedName>
        <fullName evidence="3">Stress-response A/B barrel domain-containing protein</fullName>
    </recommendedName>
</protein>
<dbReference type="InterPro" id="IPR011008">
    <property type="entry name" value="Dimeric_a/b-barrel"/>
</dbReference>
<reference evidence="4 5" key="1">
    <citation type="journal article" date="2023" name="G3 (Bethesda)">
        <title>A chromosome-length genome assembly and annotation of blackberry (Rubus argutus, cv. 'Hillquist').</title>
        <authorList>
            <person name="Bruna T."/>
            <person name="Aryal R."/>
            <person name="Dudchenko O."/>
            <person name="Sargent D.J."/>
            <person name="Mead D."/>
            <person name="Buti M."/>
            <person name="Cavallini A."/>
            <person name="Hytonen T."/>
            <person name="Andres J."/>
            <person name="Pham M."/>
            <person name="Weisz D."/>
            <person name="Mascagni F."/>
            <person name="Usai G."/>
            <person name="Natali L."/>
            <person name="Bassil N."/>
            <person name="Fernandez G.E."/>
            <person name="Lomsadze A."/>
            <person name="Armour M."/>
            <person name="Olukolu B."/>
            <person name="Poorten T."/>
            <person name="Britton C."/>
            <person name="Davik J."/>
            <person name="Ashrafi H."/>
            <person name="Aiden E.L."/>
            <person name="Borodovsky M."/>
            <person name="Worthington M."/>
        </authorList>
    </citation>
    <scope>NUCLEOTIDE SEQUENCE [LARGE SCALE GENOMIC DNA]</scope>
    <source>
        <strain evidence="4">PI 553951</strain>
    </source>
</reference>
<dbReference type="InterPro" id="IPR013097">
    <property type="entry name" value="Dabb"/>
</dbReference>
<sequence length="244" mass="26180">MTTTVPVSLKAATPTLINRSFSSALSPPKYRVLTFSRRRSNVRISAATQAQAQTQVQVQAQAQAQAQAVIEHIVLLKVPSSAPDPPPSPSPTSSTAATGPRTTSPAIDRHPTHVSVAEQFVYPNCDDIMAVDWVQEELTGPVGLSPGSAIRVSFLKLKENVGEAAKGEILEVLKGRRFGEVGQISVGENFSPERAKGYSIASLAVFKGVSEMEAVEEQVGLDKVRDYVEGVIDLDYVVSRVSEH</sequence>
<dbReference type="SUPFAM" id="SSF54909">
    <property type="entry name" value="Dimeric alpha+beta barrel"/>
    <property type="match status" value="1"/>
</dbReference>
<accession>A0AAW1YGU3</accession>
<dbReference type="PANTHER" id="PTHR33178">
    <property type="match status" value="1"/>
</dbReference>
<name>A0AAW1YGU3_RUBAR</name>
<evidence type="ECO:0000256" key="1">
    <source>
        <dbReference type="ARBA" id="ARBA00011738"/>
    </source>
</evidence>
<dbReference type="PROSITE" id="PS51502">
    <property type="entry name" value="S_R_A_B_BARREL"/>
    <property type="match status" value="1"/>
</dbReference>
<feature type="domain" description="Stress-response A/B barrel" evidence="3">
    <location>
        <begin position="149"/>
        <end position="244"/>
    </location>
</feature>
<dbReference type="Gene3D" id="3.30.70.100">
    <property type="match status" value="1"/>
</dbReference>
<feature type="region of interest" description="Disordered" evidence="2">
    <location>
        <begin position="79"/>
        <end position="108"/>
    </location>
</feature>
<feature type="compositionally biased region" description="Low complexity" evidence="2">
    <location>
        <begin position="91"/>
        <end position="106"/>
    </location>
</feature>
<dbReference type="Pfam" id="PF07876">
    <property type="entry name" value="Dabb"/>
    <property type="match status" value="1"/>
</dbReference>
<dbReference type="InterPro" id="IPR044662">
    <property type="entry name" value="HS1/DABB1-like"/>
</dbReference>
<dbReference type="AlphaFoldDB" id="A0AAW1YGU3"/>
<comment type="caution">
    <text evidence="4">The sequence shown here is derived from an EMBL/GenBank/DDBJ whole genome shotgun (WGS) entry which is preliminary data.</text>
</comment>